<proteinExistence type="predicted"/>
<reference evidence="1" key="1">
    <citation type="submission" date="2020-05" db="EMBL/GenBank/DDBJ databases">
        <authorList>
            <person name="Chiriac C."/>
            <person name="Salcher M."/>
            <person name="Ghai R."/>
            <person name="Kavagutti S V."/>
        </authorList>
    </citation>
    <scope>NUCLEOTIDE SEQUENCE</scope>
</reference>
<gene>
    <name evidence="1" type="ORF">UFOPK1493_02546</name>
</gene>
<dbReference type="Pfam" id="PF13641">
    <property type="entry name" value="Glyco_tranf_2_3"/>
    <property type="match status" value="1"/>
</dbReference>
<name>A0A6J6EBW0_9ZZZZ</name>
<dbReference type="PANTHER" id="PTHR43179:SF7">
    <property type="entry name" value="RHAMNOSYLTRANSFERASE WBBL"/>
    <property type="match status" value="1"/>
</dbReference>
<dbReference type="SUPFAM" id="SSF53448">
    <property type="entry name" value="Nucleotide-diphospho-sugar transferases"/>
    <property type="match status" value="1"/>
</dbReference>
<accession>A0A6J6EBW0</accession>
<dbReference type="AlphaFoldDB" id="A0A6J6EBW0"/>
<protein>
    <submittedName>
        <fullName evidence="1">Unannotated protein</fullName>
    </submittedName>
</protein>
<dbReference type="Gene3D" id="3.90.550.10">
    <property type="entry name" value="Spore Coat Polysaccharide Biosynthesis Protein SpsA, Chain A"/>
    <property type="match status" value="1"/>
</dbReference>
<sequence length="264" mass="28452">MTSVSVVVPSIGTTGHVLGGQRVFVVEAVRSVLATVPSGVDLEVVVVSGREMPAEVERQLVDLGGASGAVRCVDYDAAFNFSATVNLGAAHARGEHLLLLNDDTEVVAPGWLERMLDAAADPTVGAVGAKLLFEDGTLQHAGHTYRTSLDHIGFGLPADAPGRTGLLRHRREVAGVTAACLLTPMRVFDLVGGFCTRFPGNYNDVDYCLKVRASGHRCVYEPDAVLWHFESRSRVAGIRPEEVELIQRRWLRDLVDDPFTPVVV</sequence>
<dbReference type="PANTHER" id="PTHR43179">
    <property type="entry name" value="RHAMNOSYLTRANSFERASE WBBL"/>
    <property type="match status" value="1"/>
</dbReference>
<dbReference type="EMBL" id="CAEZSR010000108">
    <property type="protein sequence ID" value="CAB4573346.1"/>
    <property type="molecule type" value="Genomic_DNA"/>
</dbReference>
<dbReference type="InterPro" id="IPR029044">
    <property type="entry name" value="Nucleotide-diphossugar_trans"/>
</dbReference>
<organism evidence="1">
    <name type="scientific">freshwater metagenome</name>
    <dbReference type="NCBI Taxonomy" id="449393"/>
    <lineage>
        <taxon>unclassified sequences</taxon>
        <taxon>metagenomes</taxon>
        <taxon>ecological metagenomes</taxon>
    </lineage>
</organism>
<evidence type="ECO:0000313" key="1">
    <source>
        <dbReference type="EMBL" id="CAB4573346.1"/>
    </source>
</evidence>